<keyword evidence="5" id="KW-0472">Membrane</keyword>
<name>A0A4R2GII8_9BACT</name>
<gene>
    <name evidence="7" type="ORF">EV194_110107</name>
</gene>
<dbReference type="InterPro" id="IPR036249">
    <property type="entry name" value="Thioredoxin-like_sf"/>
</dbReference>
<keyword evidence="5" id="KW-0812">Transmembrane</keyword>
<evidence type="ECO:0000256" key="4">
    <source>
        <dbReference type="ARBA" id="ARBA00023284"/>
    </source>
</evidence>
<evidence type="ECO:0000256" key="2">
    <source>
        <dbReference type="ARBA" id="ARBA00022748"/>
    </source>
</evidence>
<comment type="caution">
    <text evidence="7">The sequence shown here is derived from an EMBL/GenBank/DDBJ whole genome shotgun (WGS) entry which is preliminary data.</text>
</comment>
<keyword evidence="3" id="KW-1015">Disulfide bond</keyword>
<dbReference type="GO" id="GO:0016491">
    <property type="term" value="F:oxidoreductase activity"/>
    <property type="evidence" value="ECO:0007669"/>
    <property type="project" value="InterPro"/>
</dbReference>
<evidence type="ECO:0000313" key="7">
    <source>
        <dbReference type="EMBL" id="TCO07104.1"/>
    </source>
</evidence>
<evidence type="ECO:0000256" key="5">
    <source>
        <dbReference type="SAM" id="Phobius"/>
    </source>
</evidence>
<keyword evidence="5" id="KW-1133">Transmembrane helix</keyword>
<proteinExistence type="predicted"/>
<sequence length="367" mass="42398">MVTFFIKQKWLLICIKYLKPFICRVKTVARKNMKTFLINVLTVSLIVLFMNGCKMNQPELVLSGDVINMNSGTVYLQRFDDRVFRTIDSVEIIDGRFSFEPDIDLPEIYGLATEKEGRSFLLFLEKGEIHVTLDPESNHRESKVDGSSLHDQFVAYRELENVNIREYIKEHPKSLVSAYALYRFFSFRLTPEELRTNIDLLDTSLHDTQYVKIMQRLLGIFEDVAIGKKAPNFSAQNPEGEEVFLYDKLNGNYLLVEFWASWCVFCRRENPNLVKAHDLFHEKGFDILGVSLDRDFDAWVNAIEDDHLKWTNISDLKFWASEPAALFGVRALPSNFLLDPEGNIIAQNLKGEELFVFLGDVLAVEIN</sequence>
<dbReference type="Gene3D" id="3.40.30.10">
    <property type="entry name" value="Glutaredoxin"/>
    <property type="match status" value="1"/>
</dbReference>
<dbReference type="PROSITE" id="PS51352">
    <property type="entry name" value="THIOREDOXIN_2"/>
    <property type="match status" value="1"/>
</dbReference>
<organism evidence="7 8">
    <name type="scientific">Natronoflexus pectinivorans</name>
    <dbReference type="NCBI Taxonomy" id="682526"/>
    <lineage>
        <taxon>Bacteria</taxon>
        <taxon>Pseudomonadati</taxon>
        <taxon>Bacteroidota</taxon>
        <taxon>Bacteroidia</taxon>
        <taxon>Marinilabiliales</taxon>
        <taxon>Marinilabiliaceae</taxon>
        <taxon>Natronoflexus</taxon>
    </lineage>
</organism>
<dbReference type="EMBL" id="SLWK01000010">
    <property type="protein sequence ID" value="TCO07104.1"/>
    <property type="molecule type" value="Genomic_DNA"/>
</dbReference>
<dbReference type="PANTHER" id="PTHR42852">
    <property type="entry name" value="THIOL:DISULFIDE INTERCHANGE PROTEIN DSBE"/>
    <property type="match status" value="1"/>
</dbReference>
<protein>
    <submittedName>
        <fullName evidence="7">Peroxiredoxin</fullName>
    </submittedName>
</protein>
<dbReference type="GO" id="GO:0017004">
    <property type="term" value="P:cytochrome complex assembly"/>
    <property type="evidence" value="ECO:0007669"/>
    <property type="project" value="UniProtKB-KW"/>
</dbReference>
<feature type="transmembrane region" description="Helical" evidence="5">
    <location>
        <begin position="36"/>
        <end position="52"/>
    </location>
</feature>
<keyword evidence="8" id="KW-1185">Reference proteome</keyword>
<reference evidence="7 8" key="1">
    <citation type="submission" date="2019-03" db="EMBL/GenBank/DDBJ databases">
        <title>Genomic Encyclopedia of Type Strains, Phase IV (KMG-IV): sequencing the most valuable type-strain genomes for metagenomic binning, comparative biology and taxonomic classification.</title>
        <authorList>
            <person name="Goeker M."/>
        </authorList>
    </citation>
    <scope>NUCLEOTIDE SEQUENCE [LARGE SCALE GENOMIC DNA]</scope>
    <source>
        <strain evidence="7 8">DSM 24179</strain>
    </source>
</reference>
<dbReference type="InterPro" id="IPR025380">
    <property type="entry name" value="DUF4369"/>
</dbReference>
<keyword evidence="2" id="KW-0201">Cytochrome c-type biogenesis</keyword>
<dbReference type="SUPFAM" id="SSF52833">
    <property type="entry name" value="Thioredoxin-like"/>
    <property type="match status" value="1"/>
</dbReference>
<dbReference type="InterPro" id="IPR013766">
    <property type="entry name" value="Thioredoxin_domain"/>
</dbReference>
<keyword evidence="4" id="KW-0676">Redox-active center</keyword>
<dbReference type="Pfam" id="PF14289">
    <property type="entry name" value="DUF4369"/>
    <property type="match status" value="1"/>
</dbReference>
<dbReference type="InterPro" id="IPR050553">
    <property type="entry name" value="Thioredoxin_ResA/DsbE_sf"/>
</dbReference>
<dbReference type="AlphaFoldDB" id="A0A4R2GII8"/>
<dbReference type="GO" id="GO:0030313">
    <property type="term" value="C:cell envelope"/>
    <property type="evidence" value="ECO:0007669"/>
    <property type="project" value="UniProtKB-SubCell"/>
</dbReference>
<dbReference type="Proteomes" id="UP000295221">
    <property type="component" value="Unassembled WGS sequence"/>
</dbReference>
<dbReference type="Pfam" id="PF00578">
    <property type="entry name" value="AhpC-TSA"/>
    <property type="match status" value="1"/>
</dbReference>
<dbReference type="PANTHER" id="PTHR42852:SF6">
    <property type="entry name" value="THIOL:DISULFIDE INTERCHANGE PROTEIN DSBE"/>
    <property type="match status" value="1"/>
</dbReference>
<comment type="subcellular location">
    <subcellularLocation>
        <location evidence="1">Cell envelope</location>
    </subcellularLocation>
</comment>
<evidence type="ECO:0000256" key="1">
    <source>
        <dbReference type="ARBA" id="ARBA00004196"/>
    </source>
</evidence>
<feature type="domain" description="Thioredoxin" evidence="6">
    <location>
        <begin position="224"/>
        <end position="367"/>
    </location>
</feature>
<accession>A0A4R2GII8</accession>
<dbReference type="CDD" id="cd02966">
    <property type="entry name" value="TlpA_like_family"/>
    <property type="match status" value="1"/>
</dbReference>
<evidence type="ECO:0000256" key="3">
    <source>
        <dbReference type="ARBA" id="ARBA00023157"/>
    </source>
</evidence>
<dbReference type="InterPro" id="IPR000866">
    <property type="entry name" value="AhpC/TSA"/>
</dbReference>
<dbReference type="GO" id="GO:0016209">
    <property type="term" value="F:antioxidant activity"/>
    <property type="evidence" value="ECO:0007669"/>
    <property type="project" value="InterPro"/>
</dbReference>
<evidence type="ECO:0000313" key="8">
    <source>
        <dbReference type="Proteomes" id="UP000295221"/>
    </source>
</evidence>
<evidence type="ECO:0000259" key="6">
    <source>
        <dbReference type="PROSITE" id="PS51352"/>
    </source>
</evidence>